<dbReference type="Gene3D" id="6.10.340.10">
    <property type="match status" value="1"/>
</dbReference>
<feature type="coiled-coil region" evidence="15">
    <location>
        <begin position="253"/>
        <end position="280"/>
    </location>
</feature>
<feature type="transmembrane region" description="Helical" evidence="16">
    <location>
        <begin position="190"/>
        <end position="212"/>
    </location>
</feature>
<gene>
    <name evidence="19" type="ORF">ACFPO9_11815</name>
</gene>
<evidence type="ECO:0000256" key="6">
    <source>
        <dbReference type="ARBA" id="ARBA00022679"/>
    </source>
</evidence>
<evidence type="ECO:0000256" key="3">
    <source>
        <dbReference type="ARBA" id="ARBA00022475"/>
    </source>
</evidence>
<dbReference type="Gene3D" id="1.20.5.1930">
    <property type="match status" value="1"/>
</dbReference>
<feature type="domain" description="HAMP" evidence="18">
    <location>
        <begin position="209"/>
        <end position="261"/>
    </location>
</feature>
<name>A0ABW0RYR9_9BURK</name>
<dbReference type="SMART" id="SM00065">
    <property type="entry name" value="GAF"/>
    <property type="match status" value="1"/>
</dbReference>
<comment type="catalytic activity">
    <reaction evidence="1 14">
        <text>ATP + protein L-histidine = ADP + protein N-phospho-L-histidine.</text>
        <dbReference type="EC" id="2.7.13.3"/>
    </reaction>
</comment>
<evidence type="ECO:0000259" key="17">
    <source>
        <dbReference type="PROSITE" id="PS50109"/>
    </source>
</evidence>
<dbReference type="InterPro" id="IPR029016">
    <property type="entry name" value="GAF-like_dom_sf"/>
</dbReference>
<evidence type="ECO:0000256" key="10">
    <source>
        <dbReference type="ARBA" id="ARBA00022840"/>
    </source>
</evidence>
<keyword evidence="11 16" id="KW-1133">Transmembrane helix</keyword>
<dbReference type="EC" id="2.7.13.3" evidence="14"/>
<dbReference type="EMBL" id="JBHSMZ010000006">
    <property type="protein sequence ID" value="MFC5549201.1"/>
    <property type="molecule type" value="Genomic_DNA"/>
</dbReference>
<evidence type="ECO:0000256" key="12">
    <source>
        <dbReference type="ARBA" id="ARBA00023012"/>
    </source>
</evidence>
<dbReference type="Gene3D" id="1.20.120.960">
    <property type="entry name" value="Histidine kinase NarX, sensor domain"/>
    <property type="match status" value="1"/>
</dbReference>
<dbReference type="SUPFAM" id="SSF55781">
    <property type="entry name" value="GAF domain-like"/>
    <property type="match status" value="1"/>
</dbReference>
<dbReference type="InterPro" id="IPR042295">
    <property type="entry name" value="NarX-like_N_sf"/>
</dbReference>
<evidence type="ECO:0000256" key="4">
    <source>
        <dbReference type="ARBA" id="ARBA00022519"/>
    </source>
</evidence>
<evidence type="ECO:0000256" key="7">
    <source>
        <dbReference type="ARBA" id="ARBA00022692"/>
    </source>
</evidence>
<dbReference type="SMART" id="SM00387">
    <property type="entry name" value="HATPase_c"/>
    <property type="match status" value="1"/>
</dbReference>
<evidence type="ECO:0000256" key="16">
    <source>
        <dbReference type="SAM" id="Phobius"/>
    </source>
</evidence>
<keyword evidence="6 14" id="KW-0808">Transferase</keyword>
<dbReference type="InterPro" id="IPR005467">
    <property type="entry name" value="His_kinase_dom"/>
</dbReference>
<evidence type="ECO:0000256" key="2">
    <source>
        <dbReference type="ARBA" id="ARBA00004429"/>
    </source>
</evidence>
<evidence type="ECO:0000256" key="13">
    <source>
        <dbReference type="ARBA" id="ARBA00023136"/>
    </source>
</evidence>
<dbReference type="Pfam" id="PF13675">
    <property type="entry name" value="PilJ"/>
    <property type="match status" value="1"/>
</dbReference>
<dbReference type="PIRSF" id="PIRSF003167">
    <property type="entry name" value="STHK_NarX/NarQ"/>
    <property type="match status" value="1"/>
</dbReference>
<evidence type="ECO:0000256" key="15">
    <source>
        <dbReference type="SAM" id="Coils"/>
    </source>
</evidence>
<dbReference type="PANTHER" id="PTHR24421">
    <property type="entry name" value="NITRATE/NITRITE SENSOR PROTEIN NARX-RELATED"/>
    <property type="match status" value="1"/>
</dbReference>
<dbReference type="Pfam" id="PF00672">
    <property type="entry name" value="HAMP"/>
    <property type="match status" value="1"/>
</dbReference>
<dbReference type="SUPFAM" id="SSF55874">
    <property type="entry name" value="ATPase domain of HSP90 chaperone/DNA topoisomerase II/histidine kinase"/>
    <property type="match status" value="1"/>
</dbReference>
<dbReference type="CDD" id="cd06225">
    <property type="entry name" value="HAMP"/>
    <property type="match status" value="1"/>
</dbReference>
<feature type="domain" description="Histidine kinase" evidence="17">
    <location>
        <begin position="456"/>
        <end position="650"/>
    </location>
</feature>
<keyword evidence="12 14" id="KW-0902">Two-component regulatory system</keyword>
<keyword evidence="8 14" id="KW-0547">Nucleotide-binding</keyword>
<dbReference type="Pfam" id="PF13185">
    <property type="entry name" value="GAF_2"/>
    <property type="match status" value="1"/>
</dbReference>
<dbReference type="InterPro" id="IPR011712">
    <property type="entry name" value="Sig_transdc_His_kin_sub3_dim/P"/>
</dbReference>
<feature type="transmembrane region" description="Helical" evidence="16">
    <location>
        <begin position="24"/>
        <end position="45"/>
    </location>
</feature>
<dbReference type="PANTHER" id="PTHR24421:SF10">
    <property type="entry name" value="NITRATE_NITRITE SENSOR PROTEIN NARQ"/>
    <property type="match status" value="1"/>
</dbReference>
<dbReference type="InterPro" id="IPR003660">
    <property type="entry name" value="HAMP_dom"/>
</dbReference>
<keyword evidence="13 14" id="KW-0472">Membrane</keyword>
<dbReference type="Gene3D" id="3.30.450.40">
    <property type="match status" value="1"/>
</dbReference>
<proteinExistence type="predicted"/>
<dbReference type="PROSITE" id="PS50885">
    <property type="entry name" value="HAMP"/>
    <property type="match status" value="1"/>
</dbReference>
<keyword evidence="4 14" id="KW-0997">Cell inner membrane</keyword>
<dbReference type="InterPro" id="IPR016380">
    <property type="entry name" value="Sig_transdc_His_kin_NarX/NarQ"/>
</dbReference>
<dbReference type="Proteomes" id="UP001596086">
    <property type="component" value="Unassembled WGS sequence"/>
</dbReference>
<evidence type="ECO:0000256" key="11">
    <source>
        <dbReference type="ARBA" id="ARBA00022989"/>
    </source>
</evidence>
<keyword evidence="7 16" id="KW-0812">Transmembrane</keyword>
<evidence type="ECO:0000313" key="20">
    <source>
        <dbReference type="Proteomes" id="UP001596086"/>
    </source>
</evidence>
<evidence type="ECO:0000256" key="1">
    <source>
        <dbReference type="ARBA" id="ARBA00000085"/>
    </source>
</evidence>
<keyword evidence="9 14" id="KW-0418">Kinase</keyword>
<sequence length="654" mass="72084">MSAAPAAAAAYPPIPGHLRLSSRIAGALVGFLLLALAAIGATLWLSWQLEGAGAAINETGSLRKQEYRLAMLLGRDVHTPGAGFDSAARAQVASIDATLALVAQGDPQRPLGLPPTATIRDSFAALAEQWLRDVRPLALRVLDARGEQRVLTLRRFLSEADPYVDRIDTIVRLIESDNEVRTFWLRSSQLALMALGVGGTVALVYLMFSLIVRPVERLHAGMRSMADADFGVRLEVDSKDEFGQLATGFNQMADRLERVYGSLEEKVREKTAALEDQNRELALLYDSAAFLQARQTLEPMCEGFLERILQYFGADGGSVRLVEAGNEKVHLVAQQGLPEEMVEAERCMPLGDCLCGEAALEQQPVVHWLHAMPDAARTPCARSGFGTVSAFQIFDQDQHLGVFTLHFRSERRFRDQEQALLDTLGRLLGTAIENLRLAAREREMAISEERNMVARGLHDSIAQGLNFLNLQVQMLDDSLRHGQQQEAAEIVPALRAGVKESYEDVRELLQNFRSRLEEDDLNSALRKAVRKFRDQTGIDAGFSAEGAGSLPFSREEQLQILFIVQEALSNIRKHAQADHVSVRVVDGQDFSLSISDNGVGFDSSAESDDGDRRVGLHIMQERAEHIKAELGIESRLGAGTTIRLHVAREQRRAA</sequence>
<dbReference type="InterPro" id="IPR036890">
    <property type="entry name" value="HATPase_C_sf"/>
</dbReference>
<organism evidence="19 20">
    <name type="scientific">Massilia aerilata</name>
    <dbReference type="NCBI Taxonomy" id="453817"/>
    <lineage>
        <taxon>Bacteria</taxon>
        <taxon>Pseudomonadati</taxon>
        <taxon>Pseudomonadota</taxon>
        <taxon>Betaproteobacteria</taxon>
        <taxon>Burkholderiales</taxon>
        <taxon>Oxalobacteraceae</taxon>
        <taxon>Telluria group</taxon>
        <taxon>Massilia</taxon>
    </lineage>
</organism>
<evidence type="ECO:0000259" key="18">
    <source>
        <dbReference type="PROSITE" id="PS50885"/>
    </source>
</evidence>
<keyword evidence="10 14" id="KW-0067">ATP-binding</keyword>
<dbReference type="InterPro" id="IPR003594">
    <property type="entry name" value="HATPase_dom"/>
</dbReference>
<dbReference type="Pfam" id="PF07730">
    <property type="entry name" value="HisKA_3"/>
    <property type="match status" value="1"/>
</dbReference>
<keyword evidence="3 14" id="KW-1003">Cell membrane</keyword>
<dbReference type="PROSITE" id="PS50109">
    <property type="entry name" value="HIS_KIN"/>
    <property type="match status" value="1"/>
</dbReference>
<dbReference type="CDD" id="cd16917">
    <property type="entry name" value="HATPase_UhpB-NarQ-NarX-like"/>
    <property type="match status" value="1"/>
</dbReference>
<dbReference type="InterPro" id="IPR003018">
    <property type="entry name" value="GAF"/>
</dbReference>
<dbReference type="InterPro" id="IPR029095">
    <property type="entry name" value="NarX-like_N"/>
</dbReference>
<accession>A0ABW0RYR9</accession>
<comment type="subcellular location">
    <subcellularLocation>
        <location evidence="2">Cell inner membrane</location>
        <topology evidence="2">Multi-pass membrane protein</topology>
    </subcellularLocation>
</comment>
<evidence type="ECO:0000256" key="8">
    <source>
        <dbReference type="ARBA" id="ARBA00022741"/>
    </source>
</evidence>
<protein>
    <recommendedName>
        <fullName evidence="14">Sensor protein</fullName>
        <ecNumber evidence="14">2.7.13.3</ecNumber>
    </recommendedName>
</protein>
<comment type="caution">
    <text evidence="19">The sequence shown here is derived from an EMBL/GenBank/DDBJ whole genome shotgun (WGS) entry which is preliminary data.</text>
</comment>
<dbReference type="Gene3D" id="3.30.565.10">
    <property type="entry name" value="Histidine kinase-like ATPase, C-terminal domain"/>
    <property type="match status" value="1"/>
</dbReference>
<dbReference type="SMART" id="SM00304">
    <property type="entry name" value="HAMP"/>
    <property type="match status" value="1"/>
</dbReference>
<reference evidence="20" key="1">
    <citation type="journal article" date="2019" name="Int. J. Syst. Evol. Microbiol.">
        <title>The Global Catalogue of Microorganisms (GCM) 10K type strain sequencing project: providing services to taxonomists for standard genome sequencing and annotation.</title>
        <authorList>
            <consortium name="The Broad Institute Genomics Platform"/>
            <consortium name="The Broad Institute Genome Sequencing Center for Infectious Disease"/>
            <person name="Wu L."/>
            <person name="Ma J."/>
        </authorList>
    </citation>
    <scope>NUCLEOTIDE SEQUENCE [LARGE SCALE GENOMIC DNA]</scope>
    <source>
        <strain evidence="20">CGMCC 4.5798</strain>
    </source>
</reference>
<evidence type="ECO:0000256" key="9">
    <source>
        <dbReference type="ARBA" id="ARBA00022777"/>
    </source>
</evidence>
<evidence type="ECO:0000256" key="5">
    <source>
        <dbReference type="ARBA" id="ARBA00022553"/>
    </source>
</evidence>
<dbReference type="RefSeq" id="WP_379770881.1">
    <property type="nucleotide sequence ID" value="NZ_JBHSMZ010000006.1"/>
</dbReference>
<evidence type="ECO:0000256" key="14">
    <source>
        <dbReference type="PIRNR" id="PIRNR003167"/>
    </source>
</evidence>
<dbReference type="Pfam" id="PF02518">
    <property type="entry name" value="HATPase_c"/>
    <property type="match status" value="1"/>
</dbReference>
<keyword evidence="15" id="KW-0175">Coiled coil</keyword>
<keyword evidence="5" id="KW-0597">Phosphoprotein</keyword>
<evidence type="ECO:0000313" key="19">
    <source>
        <dbReference type="EMBL" id="MFC5549201.1"/>
    </source>
</evidence>
<dbReference type="SUPFAM" id="SSF158472">
    <property type="entry name" value="HAMP domain-like"/>
    <property type="match status" value="1"/>
</dbReference>
<dbReference type="InterPro" id="IPR050482">
    <property type="entry name" value="Sensor_HK_TwoCompSys"/>
</dbReference>
<keyword evidence="20" id="KW-1185">Reference proteome</keyword>